<dbReference type="PRINTS" id="PR01434">
    <property type="entry name" value="NADHDHGNASE5"/>
</dbReference>
<evidence type="ECO:0000256" key="3">
    <source>
        <dbReference type="ARBA" id="ARBA00012944"/>
    </source>
</evidence>
<evidence type="ECO:0000259" key="20">
    <source>
        <dbReference type="Pfam" id="PF06455"/>
    </source>
</evidence>
<comment type="function">
    <text evidence="17">Core subunit of the mitochondrial membrane respiratory chain NADH dehydrogenase (Complex I) which catalyzes electron transfer from NADH through the respiratory chain, using ubiquinone as an electron acceptor. Essential for the catalytic activity and assembly of complex I.</text>
</comment>
<keyword evidence="11 17" id="KW-1133">Transmembrane helix</keyword>
<keyword evidence="10" id="KW-0249">Electron transport</keyword>
<dbReference type="InterPro" id="IPR010934">
    <property type="entry name" value="NADH_DH_su5_C"/>
</dbReference>
<evidence type="ECO:0000259" key="19">
    <source>
        <dbReference type="Pfam" id="PF00662"/>
    </source>
</evidence>
<proteinExistence type="inferred from homology"/>
<evidence type="ECO:0000256" key="10">
    <source>
        <dbReference type="ARBA" id="ARBA00022982"/>
    </source>
</evidence>
<evidence type="ECO:0000256" key="8">
    <source>
        <dbReference type="ARBA" id="ARBA00022792"/>
    </source>
</evidence>
<evidence type="ECO:0000256" key="13">
    <source>
        <dbReference type="ARBA" id="ARBA00023075"/>
    </source>
</evidence>
<feature type="transmembrane region" description="Helical" evidence="17">
    <location>
        <begin position="84"/>
        <end position="100"/>
    </location>
</feature>
<dbReference type="AlphaFoldDB" id="L7NWH4"/>
<feature type="transmembrane region" description="Helical" evidence="17">
    <location>
        <begin position="528"/>
        <end position="546"/>
    </location>
</feature>
<dbReference type="EMBL" id="JQ407803">
    <property type="protein sequence ID" value="AFC77876.1"/>
    <property type="molecule type" value="Genomic_DNA"/>
</dbReference>
<keyword evidence="7 17" id="KW-0812">Transmembrane</keyword>
<feature type="transmembrane region" description="Helical" evidence="17">
    <location>
        <begin position="132"/>
        <end position="155"/>
    </location>
</feature>
<dbReference type="PANTHER" id="PTHR42829">
    <property type="entry name" value="NADH-UBIQUINONE OXIDOREDUCTASE CHAIN 5"/>
    <property type="match status" value="1"/>
</dbReference>
<evidence type="ECO:0000256" key="15">
    <source>
        <dbReference type="ARBA" id="ARBA00023136"/>
    </source>
</evidence>
<dbReference type="InterPro" id="IPR003945">
    <property type="entry name" value="NU5C-like"/>
</dbReference>
<feature type="transmembrane region" description="Helical" evidence="17">
    <location>
        <begin position="7"/>
        <end position="32"/>
    </location>
</feature>
<dbReference type="InterPro" id="IPR001750">
    <property type="entry name" value="ND/Mrp_TM"/>
</dbReference>
<name>L7NWH4_LIPER</name>
<evidence type="ECO:0000256" key="9">
    <source>
        <dbReference type="ARBA" id="ARBA00022967"/>
    </source>
</evidence>
<evidence type="ECO:0000313" key="21">
    <source>
        <dbReference type="EMBL" id="AFC77876.1"/>
    </source>
</evidence>
<keyword evidence="13 17" id="KW-0830">Ubiquinone</keyword>
<dbReference type="Pfam" id="PF00361">
    <property type="entry name" value="Proton_antipo_M"/>
    <property type="match status" value="1"/>
</dbReference>
<comment type="similarity">
    <text evidence="17">Belongs to the complex I subunit 5 family.</text>
</comment>
<feature type="transmembrane region" description="Helical" evidence="17">
    <location>
        <begin position="193"/>
        <end position="222"/>
    </location>
</feature>
<evidence type="ECO:0000256" key="14">
    <source>
        <dbReference type="ARBA" id="ARBA00023128"/>
    </source>
</evidence>
<evidence type="ECO:0000256" key="6">
    <source>
        <dbReference type="ARBA" id="ARBA00022660"/>
    </source>
</evidence>
<dbReference type="GO" id="GO:0015990">
    <property type="term" value="P:electron transport coupled proton transport"/>
    <property type="evidence" value="ECO:0007669"/>
    <property type="project" value="TreeGrafter"/>
</dbReference>
<evidence type="ECO:0000256" key="12">
    <source>
        <dbReference type="ARBA" id="ARBA00023027"/>
    </source>
</evidence>
<evidence type="ECO:0000256" key="1">
    <source>
        <dbReference type="ARBA" id="ARBA00003257"/>
    </source>
</evidence>
<evidence type="ECO:0000259" key="18">
    <source>
        <dbReference type="Pfam" id="PF00361"/>
    </source>
</evidence>
<protein>
    <recommendedName>
        <fullName evidence="4 17">NADH-ubiquinone oxidoreductase chain 5</fullName>
        <ecNumber evidence="3 17">7.1.1.2</ecNumber>
    </recommendedName>
</protein>
<keyword evidence="6" id="KW-0679">Respiratory chain</keyword>
<geneLocation type="mitochondrion" evidence="21"/>
<dbReference type="GO" id="GO:0005743">
    <property type="term" value="C:mitochondrial inner membrane"/>
    <property type="evidence" value="ECO:0007669"/>
    <property type="project" value="UniProtKB-SubCell"/>
</dbReference>
<keyword evidence="8" id="KW-0999">Mitochondrion inner membrane</keyword>
<dbReference type="PANTHER" id="PTHR42829:SF2">
    <property type="entry name" value="NADH-UBIQUINONE OXIDOREDUCTASE CHAIN 5"/>
    <property type="match status" value="1"/>
</dbReference>
<keyword evidence="14 17" id="KW-0496">Mitochondrion</keyword>
<dbReference type="InterPro" id="IPR001516">
    <property type="entry name" value="Proton_antipo_N"/>
</dbReference>
<comment type="catalytic activity">
    <reaction evidence="16 17">
        <text>a ubiquinone + NADH + 5 H(+)(in) = a ubiquinol + NAD(+) + 4 H(+)(out)</text>
        <dbReference type="Rhea" id="RHEA:29091"/>
        <dbReference type="Rhea" id="RHEA-COMP:9565"/>
        <dbReference type="Rhea" id="RHEA-COMP:9566"/>
        <dbReference type="ChEBI" id="CHEBI:15378"/>
        <dbReference type="ChEBI" id="CHEBI:16389"/>
        <dbReference type="ChEBI" id="CHEBI:17976"/>
        <dbReference type="ChEBI" id="CHEBI:57540"/>
        <dbReference type="ChEBI" id="CHEBI:57945"/>
        <dbReference type="EC" id="7.1.1.2"/>
    </reaction>
</comment>
<accession>L7NWH4</accession>
<evidence type="ECO:0000256" key="5">
    <source>
        <dbReference type="ARBA" id="ARBA00022448"/>
    </source>
</evidence>
<reference evidence="21" key="1">
    <citation type="submission" date="2012-01" db="EMBL/GenBank/DDBJ databases">
        <title>Mitochondrial genomes of three spider species.</title>
        <authorList>
            <person name="Podsiadlowski L."/>
            <person name="Arabi J."/>
            <person name="Fahrein K."/>
        </authorList>
    </citation>
    <scope>NUCLEOTIDE SEQUENCE</scope>
</reference>
<evidence type="ECO:0000256" key="7">
    <source>
        <dbReference type="ARBA" id="ARBA00022692"/>
    </source>
</evidence>
<sequence length="547" mass="61023">MLFFYGLGMVFMSGVFGVIKSYLFMGGKVFWVDYLIFSFSSIDMSIELMLDWISLSFLSCIMLISGCVFMFSVEYMEGEMEDKFCLLVFLFVVSMCLVIISGNVVFILLGWDGLGLVSFILVIYYQNMKSLNAGLLTIFSNRVGDVALLMVIGLMVEYGDWMFNSFCEMGWLISTLLIIAAMTKSAQMPFSAWLPAAMAAPTPVSALVHSSTLVTAGVYLLIRVNMEGSMMVMLFILSAVTMFMSGLSANWETDFKKVVALSTLSQIGVMMFSISLGCFVITYFHLLIHALFKSMMFLCVGVVIHTKVSQDFRLYGGCLASFPMVNVGLGVSGMALMGLPFMSGYYSKDVILEKFLEGGIMMMVVILVLFSFGLIAGYMFRLIKVGVSFSSNGIVSLFFLKGSIMEKSIYVLALLSVVAGALVSWLIPIYSLIILGWEESTMGLMFIFLGIWGSFHLNFFSSFMKEMNLFMSSLWFLQMMSCDLLAGKVKAGDKMFNFDLSWGEVLGPHGISNFFKDMSSGIETFRSMTLWVFFISIFLWVLVILLL</sequence>
<dbReference type="Pfam" id="PF00662">
    <property type="entry name" value="Proton_antipo_N"/>
    <property type="match status" value="1"/>
</dbReference>
<comment type="subcellular location">
    <subcellularLocation>
        <location evidence="2">Mitochondrion inner membrane</location>
        <topology evidence="2">Multi-pass membrane protein</topology>
    </subcellularLocation>
</comment>
<evidence type="ECO:0000256" key="17">
    <source>
        <dbReference type="RuleBase" id="RU003404"/>
    </source>
</evidence>
<dbReference type="GO" id="GO:0008137">
    <property type="term" value="F:NADH dehydrogenase (ubiquinone) activity"/>
    <property type="evidence" value="ECO:0007669"/>
    <property type="project" value="UniProtKB-EC"/>
</dbReference>
<organism evidence="21">
    <name type="scientific">Liphistius erawan</name>
    <name type="common">Trapdoor spider</name>
    <dbReference type="NCBI Taxonomy" id="1155480"/>
    <lineage>
        <taxon>Eukaryota</taxon>
        <taxon>Metazoa</taxon>
        <taxon>Ecdysozoa</taxon>
        <taxon>Arthropoda</taxon>
        <taxon>Chelicerata</taxon>
        <taxon>Arachnida</taxon>
        <taxon>Araneae</taxon>
        <taxon>Mesothelae</taxon>
        <taxon>Liphistiidae</taxon>
        <taxon>Liphistius</taxon>
    </lineage>
</organism>
<dbReference type="EC" id="7.1.1.2" evidence="3 17"/>
<dbReference type="GO" id="GO:0003954">
    <property type="term" value="F:NADH dehydrogenase activity"/>
    <property type="evidence" value="ECO:0007669"/>
    <property type="project" value="TreeGrafter"/>
</dbReference>
<keyword evidence="9" id="KW-1278">Translocase</keyword>
<feature type="domain" description="NADH:quinone oxidoreductase/Mrp antiporter transmembrane" evidence="18">
    <location>
        <begin position="101"/>
        <end position="369"/>
    </location>
</feature>
<evidence type="ECO:0000256" key="11">
    <source>
        <dbReference type="ARBA" id="ARBA00022989"/>
    </source>
</evidence>
<feature type="transmembrane region" description="Helical" evidence="17">
    <location>
        <begin position="409"/>
        <end position="435"/>
    </location>
</feature>
<feature type="transmembrane region" description="Helical" evidence="17">
    <location>
        <begin position="441"/>
        <end position="460"/>
    </location>
</feature>
<dbReference type="Pfam" id="PF06455">
    <property type="entry name" value="NADH5_C"/>
    <property type="match status" value="1"/>
</dbReference>
<evidence type="ECO:0000256" key="16">
    <source>
        <dbReference type="ARBA" id="ARBA00049551"/>
    </source>
</evidence>
<keyword evidence="5 17" id="KW-0813">Transport</keyword>
<feature type="transmembrane region" description="Helical" evidence="17">
    <location>
        <begin position="161"/>
        <end position="181"/>
    </location>
</feature>
<dbReference type="GO" id="GO:0042773">
    <property type="term" value="P:ATP synthesis coupled electron transport"/>
    <property type="evidence" value="ECO:0007669"/>
    <property type="project" value="InterPro"/>
</dbReference>
<feature type="transmembrane region" description="Helical" evidence="17">
    <location>
        <begin position="318"/>
        <end position="339"/>
    </location>
</feature>
<feature type="domain" description="NADH dehydrogenase subunit 5 C-terminal" evidence="20">
    <location>
        <begin position="378"/>
        <end position="547"/>
    </location>
</feature>
<feature type="transmembrane region" description="Helical" evidence="17">
    <location>
        <begin position="259"/>
        <end position="284"/>
    </location>
</feature>
<feature type="transmembrane region" description="Helical" evidence="17">
    <location>
        <begin position="52"/>
        <end position="72"/>
    </location>
</feature>
<comment type="function">
    <text evidence="1">Core subunit of the mitochondrial membrane respiratory chain NADH dehydrogenase (Complex I) that is believed to belong to the minimal assembly required for catalysis. Complex I functions in the transfer of electrons from NADH to the respiratory chain. The immediate electron acceptor for the enzyme is believed to be ubiquinone.</text>
</comment>
<evidence type="ECO:0000256" key="2">
    <source>
        <dbReference type="ARBA" id="ARBA00004448"/>
    </source>
</evidence>
<feature type="domain" description="NADH-Ubiquinone oxidoreductase (complex I) chain 5 N-terminal" evidence="19">
    <location>
        <begin position="38"/>
        <end position="79"/>
    </location>
</feature>
<feature type="transmembrane region" description="Helical" evidence="17">
    <location>
        <begin position="359"/>
        <end position="380"/>
    </location>
</feature>
<keyword evidence="12 17" id="KW-0520">NAD</keyword>
<keyword evidence="15 17" id="KW-0472">Membrane</keyword>
<evidence type="ECO:0000256" key="4">
    <source>
        <dbReference type="ARBA" id="ARBA00021096"/>
    </source>
</evidence>
<gene>
    <name evidence="21" type="primary">NAD5</name>
</gene>
<feature type="transmembrane region" description="Helical" evidence="17">
    <location>
        <begin position="228"/>
        <end position="247"/>
    </location>
</feature>